<evidence type="ECO:0000313" key="1">
    <source>
        <dbReference type="EMBL" id="ART30462.1"/>
    </source>
</evidence>
<geneLocation type="mitochondrion" evidence="1"/>
<keyword evidence="1" id="KW-0496">Mitochondrion</keyword>
<protein>
    <submittedName>
        <fullName evidence="1">Uncharacterized protein</fullName>
    </submittedName>
</protein>
<name>A0A1Y0AZ53_9LAMI</name>
<gene>
    <name evidence="1" type="ORF">AEK19_MT0180</name>
</gene>
<sequence length="49" mass="5217">MYQGMKEGGIRICRCYLISKEESLGYGTSGDLCQQQVKGGVAVSAKTTA</sequence>
<dbReference type="AlphaFoldDB" id="A0A1Y0AZ53"/>
<accession>A0A1Y0AZ53</accession>
<organism evidence="1">
    <name type="scientific">Utricularia reniformis</name>
    <dbReference type="NCBI Taxonomy" id="192314"/>
    <lineage>
        <taxon>Eukaryota</taxon>
        <taxon>Viridiplantae</taxon>
        <taxon>Streptophyta</taxon>
        <taxon>Embryophyta</taxon>
        <taxon>Tracheophyta</taxon>
        <taxon>Spermatophyta</taxon>
        <taxon>Magnoliopsida</taxon>
        <taxon>eudicotyledons</taxon>
        <taxon>Gunneridae</taxon>
        <taxon>Pentapetalae</taxon>
        <taxon>asterids</taxon>
        <taxon>lamiids</taxon>
        <taxon>Lamiales</taxon>
        <taxon>Lentibulariaceae</taxon>
        <taxon>Utricularia</taxon>
    </lineage>
</organism>
<reference evidence="1" key="1">
    <citation type="submission" date="2017-03" db="EMBL/GenBank/DDBJ databases">
        <title>The mitochondrial genome of the carnivorous plant Utricularia reniformis (Lentibulariaceae): structure, comparative analysis and evolutionary landmarks.</title>
        <authorList>
            <person name="Silva S.R."/>
            <person name="Alvarenga D.O."/>
            <person name="Michael T.P."/>
            <person name="Miranda V.F.O."/>
            <person name="Varani A.M."/>
        </authorList>
    </citation>
    <scope>NUCLEOTIDE SEQUENCE</scope>
</reference>
<proteinExistence type="predicted"/>
<dbReference type="EMBL" id="KY774314">
    <property type="protein sequence ID" value="ART30462.1"/>
    <property type="molecule type" value="Genomic_DNA"/>
</dbReference>